<organism evidence="7 8">
    <name type="scientific">Nitrolancea hollandica Lb</name>
    <dbReference type="NCBI Taxonomy" id="1129897"/>
    <lineage>
        <taxon>Bacteria</taxon>
        <taxon>Pseudomonadati</taxon>
        <taxon>Thermomicrobiota</taxon>
        <taxon>Thermomicrobia</taxon>
        <taxon>Sphaerobacterales</taxon>
        <taxon>Sphaerobacterineae</taxon>
        <taxon>Sphaerobacteraceae</taxon>
        <taxon>Nitrolancea</taxon>
    </lineage>
</organism>
<evidence type="ECO:0000256" key="2">
    <source>
        <dbReference type="ARBA" id="ARBA00023015"/>
    </source>
</evidence>
<sequence>MAGHSKWAQIKRQKAVTDYRRGAVFSKLAREIHVAVREGGANPEGNLRLRMAIERAKREGMPNDTIDRALAKASGAGADVENWETVIYEGYGPGGVALLAIALTNSRNRTASEVRHAFTRHGGSLAEKGAVAWQFSVVGQIVVPAEGVDPDEVALLAIDAGATDVESEDGEIVITTEPGELTQVADKLREAGVSIQQTDIEYVPQSMIDVEPAQAQKTLKLLEALEDLDDVQSVYTNARFPAEIEQRVA</sequence>
<dbReference type="HAMAP" id="MF_00693">
    <property type="entry name" value="Transcrip_reg_TACO1"/>
    <property type="match status" value="1"/>
</dbReference>
<evidence type="ECO:0000313" key="7">
    <source>
        <dbReference type="EMBL" id="CCF86059.1"/>
    </source>
</evidence>
<dbReference type="Gene3D" id="3.30.70.980">
    <property type="match status" value="2"/>
</dbReference>
<dbReference type="Proteomes" id="UP000004221">
    <property type="component" value="Unassembled WGS sequence"/>
</dbReference>
<dbReference type="InterPro" id="IPR048300">
    <property type="entry name" value="TACO1_YebC-like_2nd/3rd_dom"/>
</dbReference>
<dbReference type="Pfam" id="PF20772">
    <property type="entry name" value="TACO1_YebC_N"/>
    <property type="match status" value="1"/>
</dbReference>
<dbReference type="GO" id="GO:0006355">
    <property type="term" value="P:regulation of DNA-templated transcription"/>
    <property type="evidence" value="ECO:0007669"/>
    <property type="project" value="UniProtKB-UniRule"/>
</dbReference>
<evidence type="ECO:0000313" key="8">
    <source>
        <dbReference type="Proteomes" id="UP000004221"/>
    </source>
</evidence>
<dbReference type="Pfam" id="PF01709">
    <property type="entry name" value="Transcrip_reg"/>
    <property type="match status" value="1"/>
</dbReference>
<dbReference type="OrthoDB" id="9781053at2"/>
<keyword evidence="4" id="KW-0238">DNA-binding</keyword>
<evidence type="ECO:0000256" key="1">
    <source>
        <dbReference type="ARBA" id="ARBA00008724"/>
    </source>
</evidence>
<evidence type="ECO:0000259" key="6">
    <source>
        <dbReference type="Pfam" id="PF20772"/>
    </source>
</evidence>
<proteinExistence type="inferred from homology"/>
<dbReference type="AlphaFoldDB" id="I4EMZ6"/>
<dbReference type="InterPro" id="IPR017856">
    <property type="entry name" value="Integrase-like_N"/>
</dbReference>
<evidence type="ECO:0000259" key="5">
    <source>
        <dbReference type="Pfam" id="PF01709"/>
    </source>
</evidence>
<dbReference type="SUPFAM" id="SSF75625">
    <property type="entry name" value="YebC-like"/>
    <property type="match status" value="1"/>
</dbReference>
<protein>
    <recommendedName>
        <fullName evidence="4">Probable transcriptional regulatory protein NITHO_700002</fullName>
    </recommendedName>
</protein>
<dbReference type="FunFam" id="1.10.10.200:FF:000002">
    <property type="entry name" value="Probable transcriptional regulatory protein CLM62_37755"/>
    <property type="match status" value="1"/>
</dbReference>
<accession>I4EMZ6</accession>
<comment type="similarity">
    <text evidence="1 4">Belongs to the TACO1 family.</text>
</comment>
<feature type="domain" description="TACO1/YebC-like N-terminal" evidence="6">
    <location>
        <begin position="5"/>
        <end position="75"/>
    </location>
</feature>
<reference evidence="7 8" key="1">
    <citation type="journal article" date="2012" name="ISME J.">
        <title>Nitrification expanded: discovery, physiology and genomics of a nitrite-oxidizing bacterium from the phylum Chloroflexi.</title>
        <authorList>
            <person name="Sorokin D.Y."/>
            <person name="Lucker S."/>
            <person name="Vejmelkova D."/>
            <person name="Kostrikina N.A."/>
            <person name="Kleerebezem R."/>
            <person name="Rijpstra W.I."/>
            <person name="Damste J.S."/>
            <person name="Le Paslier D."/>
            <person name="Muyzer G."/>
            <person name="Wagner M."/>
            <person name="van Loosdrecht M.C."/>
            <person name="Daims H."/>
        </authorList>
    </citation>
    <scope>NUCLEOTIDE SEQUENCE [LARGE SCALE GENOMIC DNA]</scope>
    <source>
        <strain evidence="8">none</strain>
    </source>
</reference>
<name>I4EMZ6_9BACT</name>
<evidence type="ECO:0000256" key="4">
    <source>
        <dbReference type="HAMAP-Rule" id="MF_00693"/>
    </source>
</evidence>
<dbReference type="PANTHER" id="PTHR12532:SF0">
    <property type="entry name" value="TRANSLATIONAL ACTIVATOR OF CYTOCHROME C OXIDASE 1"/>
    <property type="match status" value="1"/>
</dbReference>
<keyword evidence="8" id="KW-1185">Reference proteome</keyword>
<dbReference type="NCBIfam" id="NF001030">
    <property type="entry name" value="PRK00110.1"/>
    <property type="match status" value="1"/>
</dbReference>
<dbReference type="InterPro" id="IPR049083">
    <property type="entry name" value="TACO1_YebC_N"/>
</dbReference>
<comment type="caution">
    <text evidence="7">The sequence shown here is derived from an EMBL/GenBank/DDBJ whole genome shotgun (WGS) entry which is preliminary data.</text>
</comment>
<dbReference type="GO" id="GO:0005829">
    <property type="term" value="C:cytosol"/>
    <property type="evidence" value="ECO:0007669"/>
    <property type="project" value="TreeGrafter"/>
</dbReference>
<dbReference type="RefSeq" id="WP_008481613.1">
    <property type="nucleotide sequence ID" value="NZ_CAGS01000668.1"/>
</dbReference>
<evidence type="ECO:0000256" key="3">
    <source>
        <dbReference type="ARBA" id="ARBA00023163"/>
    </source>
</evidence>
<dbReference type="GO" id="GO:0003677">
    <property type="term" value="F:DNA binding"/>
    <property type="evidence" value="ECO:0007669"/>
    <property type="project" value="UniProtKB-UniRule"/>
</dbReference>
<keyword evidence="2 4" id="KW-0805">Transcription regulation</keyword>
<dbReference type="NCBIfam" id="TIGR01033">
    <property type="entry name" value="YebC/PmpR family DNA-binding transcriptional regulator"/>
    <property type="match status" value="1"/>
</dbReference>
<feature type="domain" description="TACO1/YebC-like second and third" evidence="5">
    <location>
        <begin position="84"/>
        <end position="238"/>
    </location>
</feature>
<dbReference type="InterPro" id="IPR029072">
    <property type="entry name" value="YebC-like"/>
</dbReference>
<keyword evidence="4" id="KW-0963">Cytoplasm</keyword>
<keyword evidence="3 4" id="KW-0804">Transcription</keyword>
<dbReference type="InterPro" id="IPR026564">
    <property type="entry name" value="Transcrip_reg_TACO1-like_dom3"/>
</dbReference>
<dbReference type="Gene3D" id="1.10.10.200">
    <property type="match status" value="1"/>
</dbReference>
<dbReference type="EMBL" id="CAGS01000668">
    <property type="protein sequence ID" value="CCF86059.1"/>
    <property type="molecule type" value="Genomic_DNA"/>
</dbReference>
<gene>
    <name evidence="7" type="ORF">NITHO_700002</name>
</gene>
<dbReference type="PANTHER" id="PTHR12532">
    <property type="entry name" value="TRANSLATIONAL ACTIVATOR OF CYTOCHROME C OXIDASE 1"/>
    <property type="match status" value="1"/>
</dbReference>
<dbReference type="NCBIfam" id="NF009044">
    <property type="entry name" value="PRK12378.1"/>
    <property type="match status" value="1"/>
</dbReference>
<comment type="subcellular location">
    <subcellularLocation>
        <location evidence="4">Cytoplasm</location>
    </subcellularLocation>
</comment>
<dbReference type="InterPro" id="IPR002876">
    <property type="entry name" value="Transcrip_reg_TACO1-like"/>
</dbReference>